<dbReference type="STRING" id="1797259.A2989_02305"/>
<proteinExistence type="predicted"/>
<protein>
    <recommendedName>
        <fullName evidence="6">Peptidase S9 prolyl oligopeptidase catalytic domain-containing protein</fullName>
    </recommendedName>
</protein>
<dbReference type="EMBL" id="MEXN01000008">
    <property type="protein sequence ID" value="OGD03146.1"/>
    <property type="molecule type" value="Genomic_DNA"/>
</dbReference>
<sequence>MRNLSIALLLALILALVIGFFGTWITKSDSQPLQVAILPSPAPVSNPYLITSMKARQYSSEIKIENKVRQTSSFTSYKVSYTSDGLKQFALMNVPIGNPPASGWPVVIVNHGFIDPEIYSTENSYVNTSAYYAGVGFLVLKPDYRGHDNSEGGAEGLVSRINYAVDVLNLIAAIAKLDTADPGKVFLYGHSMGGDVALRVMEVCGTCVRAASLWAPAVADWPESFLYFSRKNQNPPDPKKAERHARRLKELQELFIEDQYSQVSTFANVNLVKVPVIIHHATADQSVPYEWGQNLSAKFEENNIDYQFYSYQGDNHDIAANWSTALNRDIDLFIKP</sequence>
<feature type="domain" description="Dienelactone hydrolase" evidence="2">
    <location>
        <begin position="266"/>
        <end position="319"/>
    </location>
</feature>
<organism evidence="4 5">
    <name type="scientific">Candidatus Amesbacteria bacterium RIFCSPLOWO2_01_FULL_48_25</name>
    <dbReference type="NCBI Taxonomy" id="1797259"/>
    <lineage>
        <taxon>Bacteria</taxon>
        <taxon>Candidatus Amesiibacteriota</taxon>
    </lineage>
</organism>
<dbReference type="PANTHER" id="PTHR22946">
    <property type="entry name" value="DIENELACTONE HYDROLASE DOMAIN-CONTAINING PROTEIN-RELATED"/>
    <property type="match status" value="1"/>
</dbReference>
<dbReference type="Gene3D" id="3.40.50.1820">
    <property type="entry name" value="alpha/beta hydrolase"/>
    <property type="match status" value="1"/>
</dbReference>
<feature type="domain" description="Serine aminopeptidase S33" evidence="3">
    <location>
        <begin position="106"/>
        <end position="224"/>
    </location>
</feature>
<comment type="caution">
    <text evidence="4">The sequence shown here is derived from an EMBL/GenBank/DDBJ whole genome shotgun (WGS) entry which is preliminary data.</text>
</comment>
<dbReference type="AlphaFoldDB" id="A0A1F4ZB60"/>
<dbReference type="GO" id="GO:0052689">
    <property type="term" value="F:carboxylic ester hydrolase activity"/>
    <property type="evidence" value="ECO:0007669"/>
    <property type="project" value="UniProtKB-ARBA"/>
</dbReference>
<dbReference type="InterPro" id="IPR022742">
    <property type="entry name" value="Hydrolase_4"/>
</dbReference>
<dbReference type="Pfam" id="PF01738">
    <property type="entry name" value="DLH"/>
    <property type="match status" value="1"/>
</dbReference>
<gene>
    <name evidence="4" type="ORF">A2989_02305</name>
</gene>
<evidence type="ECO:0008006" key="6">
    <source>
        <dbReference type="Google" id="ProtNLM"/>
    </source>
</evidence>
<keyword evidence="1" id="KW-0378">Hydrolase</keyword>
<dbReference type="SUPFAM" id="SSF53474">
    <property type="entry name" value="alpha/beta-Hydrolases"/>
    <property type="match status" value="1"/>
</dbReference>
<evidence type="ECO:0000256" key="1">
    <source>
        <dbReference type="ARBA" id="ARBA00022801"/>
    </source>
</evidence>
<dbReference type="InterPro" id="IPR002925">
    <property type="entry name" value="Dienelactn_hydro"/>
</dbReference>
<name>A0A1F4ZB60_9BACT</name>
<evidence type="ECO:0000313" key="4">
    <source>
        <dbReference type="EMBL" id="OGD03146.1"/>
    </source>
</evidence>
<dbReference type="PANTHER" id="PTHR22946:SF9">
    <property type="entry name" value="POLYKETIDE TRANSFERASE AF380"/>
    <property type="match status" value="1"/>
</dbReference>
<dbReference type="Proteomes" id="UP000177080">
    <property type="component" value="Unassembled WGS sequence"/>
</dbReference>
<dbReference type="InterPro" id="IPR050261">
    <property type="entry name" value="FrsA_esterase"/>
</dbReference>
<evidence type="ECO:0000313" key="5">
    <source>
        <dbReference type="Proteomes" id="UP000177080"/>
    </source>
</evidence>
<reference evidence="4 5" key="1">
    <citation type="journal article" date="2016" name="Nat. Commun.">
        <title>Thousands of microbial genomes shed light on interconnected biogeochemical processes in an aquifer system.</title>
        <authorList>
            <person name="Anantharaman K."/>
            <person name="Brown C.T."/>
            <person name="Hug L.A."/>
            <person name="Sharon I."/>
            <person name="Castelle C.J."/>
            <person name="Probst A.J."/>
            <person name="Thomas B.C."/>
            <person name="Singh A."/>
            <person name="Wilkins M.J."/>
            <person name="Karaoz U."/>
            <person name="Brodie E.L."/>
            <person name="Williams K.H."/>
            <person name="Hubbard S.S."/>
            <person name="Banfield J.F."/>
        </authorList>
    </citation>
    <scope>NUCLEOTIDE SEQUENCE [LARGE SCALE GENOMIC DNA]</scope>
</reference>
<accession>A0A1F4ZB60</accession>
<evidence type="ECO:0000259" key="3">
    <source>
        <dbReference type="Pfam" id="PF12146"/>
    </source>
</evidence>
<dbReference type="Pfam" id="PF12146">
    <property type="entry name" value="Hydrolase_4"/>
    <property type="match status" value="1"/>
</dbReference>
<evidence type="ECO:0000259" key="2">
    <source>
        <dbReference type="Pfam" id="PF01738"/>
    </source>
</evidence>
<dbReference type="InterPro" id="IPR029058">
    <property type="entry name" value="AB_hydrolase_fold"/>
</dbReference>